<proteinExistence type="predicted"/>
<keyword evidence="2" id="KW-1185">Reference proteome</keyword>
<organism evidence="1 2">
    <name type="scientific">Paeniroseomonas aquatica</name>
    <dbReference type="NCBI Taxonomy" id="373043"/>
    <lineage>
        <taxon>Bacteria</taxon>
        <taxon>Pseudomonadati</taxon>
        <taxon>Pseudomonadota</taxon>
        <taxon>Alphaproteobacteria</taxon>
        <taxon>Acetobacterales</taxon>
        <taxon>Acetobacteraceae</taxon>
        <taxon>Paeniroseomonas</taxon>
    </lineage>
</organism>
<dbReference type="RefSeq" id="WP_290317600.1">
    <property type="nucleotide sequence ID" value="NZ_JAUFPN010000153.1"/>
</dbReference>
<dbReference type="EMBL" id="JAUFPN010000153">
    <property type="protein sequence ID" value="MDN3565737.1"/>
    <property type="molecule type" value="Genomic_DNA"/>
</dbReference>
<evidence type="ECO:0000313" key="1">
    <source>
        <dbReference type="EMBL" id="MDN3565737.1"/>
    </source>
</evidence>
<reference evidence="2" key="1">
    <citation type="journal article" date="2019" name="Int. J. Syst. Evol. Microbiol.">
        <title>The Global Catalogue of Microorganisms (GCM) 10K type strain sequencing project: providing services to taxonomists for standard genome sequencing and annotation.</title>
        <authorList>
            <consortium name="The Broad Institute Genomics Platform"/>
            <consortium name="The Broad Institute Genome Sequencing Center for Infectious Disease"/>
            <person name="Wu L."/>
            <person name="Ma J."/>
        </authorList>
    </citation>
    <scope>NUCLEOTIDE SEQUENCE [LARGE SCALE GENOMIC DNA]</scope>
    <source>
        <strain evidence="2">CECT 7131</strain>
    </source>
</reference>
<evidence type="ECO:0000313" key="2">
    <source>
        <dbReference type="Proteomes" id="UP001529369"/>
    </source>
</evidence>
<comment type="caution">
    <text evidence="1">The sequence shown here is derived from an EMBL/GenBank/DDBJ whole genome shotgun (WGS) entry which is preliminary data.</text>
</comment>
<gene>
    <name evidence="1" type="ORF">QWZ14_15315</name>
</gene>
<accession>A0ABT8A7L8</accession>
<protein>
    <submittedName>
        <fullName evidence="1">Uncharacterized protein</fullName>
    </submittedName>
</protein>
<sequence>MLVLSLLTAPALAGPVAAQSLAPGFKQPETPLQMVAALPEVAAGWRRGAVTDFEARPNGAGLGAGAEYRPAAGGPGVATVYRYDRGLAPAVALASLDAEMDQAMREVELLGPQRRYRVEGRQPAEPVTGPDGRPVLRCEALVLTFEGGPRAEGSFCLGLVRGRFLKLRMTLPPGAPGAAAAAVQAFGREIVAVAQ</sequence>
<dbReference type="Proteomes" id="UP001529369">
    <property type="component" value="Unassembled WGS sequence"/>
</dbReference>
<name>A0ABT8A7L8_9PROT</name>